<dbReference type="Proteomes" id="UP000589521">
    <property type="component" value="Unassembled WGS sequence"/>
</dbReference>
<dbReference type="EMBL" id="JACBXX010000196">
    <property type="protein sequence ID" value="NYS97301.1"/>
    <property type="molecule type" value="Genomic_DNA"/>
</dbReference>
<reference evidence="1 2" key="1">
    <citation type="submission" date="2020-07" db="EMBL/GenBank/DDBJ databases">
        <title>MOT database genomes.</title>
        <authorList>
            <person name="Joseph S."/>
            <person name="Aduse-Opoku J."/>
            <person name="Hashim A."/>
            <person name="Wade W."/>
            <person name="Curtis M."/>
        </authorList>
    </citation>
    <scope>NUCLEOTIDE SEQUENCE [LARGE SCALE GENOMIC DNA]</scope>
    <source>
        <strain evidence="1 2">STR</strain>
    </source>
</reference>
<dbReference type="Gene3D" id="3.40.50.300">
    <property type="entry name" value="P-loop containing nucleotide triphosphate hydrolases"/>
    <property type="match status" value="1"/>
</dbReference>
<dbReference type="RefSeq" id="WP_179925866.1">
    <property type="nucleotide sequence ID" value="NZ_CATKDJ010000061.1"/>
</dbReference>
<evidence type="ECO:0000313" key="1">
    <source>
        <dbReference type="EMBL" id="NYS97301.1"/>
    </source>
</evidence>
<comment type="caution">
    <text evidence="1">The sequence shown here is derived from an EMBL/GenBank/DDBJ whole genome shotgun (WGS) entry which is preliminary data.</text>
</comment>
<proteinExistence type="predicted"/>
<evidence type="ECO:0000313" key="2">
    <source>
        <dbReference type="Proteomes" id="UP000589521"/>
    </source>
</evidence>
<protein>
    <submittedName>
        <fullName evidence="1">Uncharacterized protein</fullName>
    </submittedName>
</protein>
<accession>A0A7Z0M7T1</accession>
<sequence length="166" mass="19679">MFVFAFPGMGKTTLAQKYEEVVDLEMSDIKYDNSSVSHLSREARKSTKRPIKDKNYKETYIAKAFAFHEKGKRVLVALNFLFPMLRAFRVRGQVPFHIFIPHPSLRAEYRQRYRDRGNNDRFLFEVMLIWYPTTIPLFLLAKIFPKWITVTKAGETLEDYWNIKST</sequence>
<organism evidence="1 2">
    <name type="scientific">Streptococcus danieliae</name>
    <dbReference type="NCBI Taxonomy" id="747656"/>
    <lineage>
        <taxon>Bacteria</taxon>
        <taxon>Bacillati</taxon>
        <taxon>Bacillota</taxon>
        <taxon>Bacilli</taxon>
        <taxon>Lactobacillales</taxon>
        <taxon>Streptococcaceae</taxon>
        <taxon>Streptococcus</taxon>
    </lineage>
</organism>
<gene>
    <name evidence="1" type="ORF">HZY94_08975</name>
</gene>
<name>A0A7Z0M7T1_9STRE</name>
<dbReference type="SUPFAM" id="SSF52540">
    <property type="entry name" value="P-loop containing nucleoside triphosphate hydrolases"/>
    <property type="match status" value="1"/>
</dbReference>
<dbReference type="AlphaFoldDB" id="A0A7Z0M7T1"/>
<dbReference type="InterPro" id="IPR027417">
    <property type="entry name" value="P-loop_NTPase"/>
</dbReference>